<proteinExistence type="predicted"/>
<evidence type="ECO:0000313" key="2">
    <source>
        <dbReference type="Proteomes" id="UP001170364"/>
    </source>
</evidence>
<dbReference type="Proteomes" id="UP001170364">
    <property type="component" value="Unassembled WGS sequence"/>
</dbReference>
<accession>A0AAW7QBB5</accession>
<evidence type="ECO:0000313" key="1">
    <source>
        <dbReference type="EMBL" id="MDN5123205.1"/>
    </source>
</evidence>
<dbReference type="RefSeq" id="WP_301370159.1">
    <property type="nucleotide sequence ID" value="NZ_JAQJJF010000002.1"/>
</dbReference>
<organism evidence="1 2">
    <name type="scientific">Aliarcobacter butzleri</name>
    <dbReference type="NCBI Taxonomy" id="28197"/>
    <lineage>
        <taxon>Bacteria</taxon>
        <taxon>Pseudomonadati</taxon>
        <taxon>Campylobacterota</taxon>
        <taxon>Epsilonproteobacteria</taxon>
        <taxon>Campylobacterales</taxon>
        <taxon>Arcobacteraceae</taxon>
        <taxon>Aliarcobacter</taxon>
    </lineage>
</organism>
<reference evidence="1" key="1">
    <citation type="journal article" date="2023" name="Microorganisms">
        <title>Genomic Characterization of Arcobacter butzleri Strains Isolated from Various Sources in Lithuania.</title>
        <authorList>
            <person name="Uljanovas D."/>
            <person name="Golz G."/>
            <person name="Fleischmann S."/>
            <person name="Kudirkiene E."/>
            <person name="Kasetiene N."/>
            <person name="Grineviciene A."/>
            <person name="Tamuleviciene E."/>
            <person name="Aksomaitiene J."/>
            <person name="Alter T."/>
            <person name="Malakauskas M."/>
        </authorList>
    </citation>
    <scope>NUCLEOTIDE SEQUENCE</scope>
    <source>
        <strain evidence="1">S41</strain>
    </source>
</reference>
<dbReference type="AlphaFoldDB" id="A0AAW7QBB5"/>
<dbReference type="EMBL" id="JAQJJG010000004">
    <property type="protein sequence ID" value="MDN5123205.1"/>
    <property type="molecule type" value="Genomic_DNA"/>
</dbReference>
<gene>
    <name evidence="1" type="ORF">PJV93_04710</name>
</gene>
<sequence length="125" mass="14736">MGGLYGNIFKDNKKIYIEEISQLVYLSLVKKYGKDFPLKYMQESLNNAVDKFIKFDTNKIFSEILENLKKKDMGNKDYIKNLYKDWDSLSEKNKNEIFDKLKKIKQPDIRLIGSNIDSAQLEKII</sequence>
<reference evidence="1" key="2">
    <citation type="submission" date="2023-01" db="EMBL/GenBank/DDBJ databases">
        <authorList>
            <person name="Uljanovas D."/>
        </authorList>
    </citation>
    <scope>NUCLEOTIDE SEQUENCE</scope>
    <source>
        <strain evidence="1">S41</strain>
    </source>
</reference>
<comment type="caution">
    <text evidence="1">The sequence shown here is derived from an EMBL/GenBank/DDBJ whole genome shotgun (WGS) entry which is preliminary data.</text>
</comment>
<protein>
    <submittedName>
        <fullName evidence="1">Uncharacterized protein</fullName>
    </submittedName>
</protein>
<name>A0AAW7QBB5_9BACT</name>